<feature type="region of interest" description="Disordered" evidence="1">
    <location>
        <begin position="26"/>
        <end position="52"/>
    </location>
</feature>
<evidence type="ECO:0000313" key="2">
    <source>
        <dbReference type="EMBL" id="WUQ10965.1"/>
    </source>
</evidence>
<reference evidence="2" key="1">
    <citation type="submission" date="2022-10" db="EMBL/GenBank/DDBJ databases">
        <title>The complete genomes of actinobacterial strains from the NBC collection.</title>
        <authorList>
            <person name="Joergensen T.S."/>
            <person name="Alvarez Arevalo M."/>
            <person name="Sterndorff E.B."/>
            <person name="Faurdal D."/>
            <person name="Vuksanovic O."/>
            <person name="Mourched A.-S."/>
            <person name="Charusanti P."/>
            <person name="Shaw S."/>
            <person name="Blin K."/>
            <person name="Weber T."/>
        </authorList>
    </citation>
    <scope>NUCLEOTIDE SEQUENCE</scope>
    <source>
        <strain evidence="2">NBC_00248</strain>
    </source>
</reference>
<keyword evidence="3" id="KW-1185">Reference proteome</keyword>
<organism evidence="2 3">
    <name type="scientific">Streptomyces virginiae</name>
    <name type="common">Streptomyces cinnamonensis</name>
    <dbReference type="NCBI Taxonomy" id="1961"/>
    <lineage>
        <taxon>Bacteria</taxon>
        <taxon>Bacillati</taxon>
        <taxon>Actinomycetota</taxon>
        <taxon>Actinomycetes</taxon>
        <taxon>Kitasatosporales</taxon>
        <taxon>Streptomycetaceae</taxon>
        <taxon>Streptomyces</taxon>
    </lineage>
</organism>
<dbReference type="Proteomes" id="UP001432039">
    <property type="component" value="Chromosome"/>
</dbReference>
<proteinExistence type="predicted"/>
<accession>A0ABZ1T6A0</accession>
<evidence type="ECO:0000313" key="3">
    <source>
        <dbReference type="Proteomes" id="UP001432039"/>
    </source>
</evidence>
<sequence>MIRSALAAGATGNAAIDPVGARERFGTAARQARPTGTWPASHRSAAPPPRCC</sequence>
<gene>
    <name evidence="2" type="ORF">OG517_05730</name>
</gene>
<dbReference type="RefSeq" id="WP_328960491.1">
    <property type="nucleotide sequence ID" value="NZ_CP108090.1"/>
</dbReference>
<name>A0ABZ1T6A0_STRVG</name>
<protein>
    <submittedName>
        <fullName evidence="2">Uncharacterized protein</fullName>
    </submittedName>
</protein>
<dbReference type="EMBL" id="CP108090">
    <property type="protein sequence ID" value="WUQ10965.1"/>
    <property type="molecule type" value="Genomic_DNA"/>
</dbReference>
<evidence type="ECO:0000256" key="1">
    <source>
        <dbReference type="SAM" id="MobiDB-lite"/>
    </source>
</evidence>